<protein>
    <submittedName>
        <fullName evidence="1">Uncharacterized protein</fullName>
    </submittedName>
</protein>
<dbReference type="AlphaFoldDB" id="A0A8J3MNU2"/>
<reference evidence="1 2" key="1">
    <citation type="journal article" date="2021" name="Microb. Ecol.">
        <title>Candidatus Mesenet longicola: Novel Endosymbionts of Brontispa longissima that Induce Cytoplasmic Incompatibility.</title>
        <authorList>
            <person name="Takano S."/>
            <person name="Gotoh Y."/>
            <person name="Hayashi T."/>
        </authorList>
    </citation>
    <scope>NUCLEOTIDE SEQUENCE [LARGE SCALE GENOMIC DNA]</scope>
    <source>
        <strain evidence="1">L5</strain>
    </source>
</reference>
<keyword evidence="2" id="KW-1185">Reference proteome</keyword>
<evidence type="ECO:0000313" key="2">
    <source>
        <dbReference type="Proteomes" id="UP000637906"/>
    </source>
</evidence>
<dbReference type="EMBL" id="BNGU01000005">
    <property type="protein sequence ID" value="GHM59240.1"/>
    <property type="molecule type" value="Genomic_DNA"/>
</dbReference>
<accession>A0A8J3MNU2</accession>
<evidence type="ECO:0000313" key="1">
    <source>
        <dbReference type="EMBL" id="GHM59240.1"/>
    </source>
</evidence>
<organism evidence="1 2">
    <name type="scientific">Candidatus Mesenet longicola</name>
    <dbReference type="NCBI Taxonomy" id="1892558"/>
    <lineage>
        <taxon>Bacteria</taxon>
        <taxon>Pseudomonadati</taxon>
        <taxon>Pseudomonadota</taxon>
        <taxon>Alphaproteobacteria</taxon>
        <taxon>Rickettsiales</taxon>
        <taxon>Anaplasmataceae</taxon>
        <taxon>Candidatus Mesenet</taxon>
    </lineage>
</organism>
<proteinExistence type="predicted"/>
<name>A0A8J3MNU2_9RICK</name>
<dbReference type="Proteomes" id="UP000637906">
    <property type="component" value="Unassembled WGS sequence"/>
</dbReference>
<comment type="caution">
    <text evidence="1">The sequence shown here is derived from an EMBL/GenBank/DDBJ whole genome shotgun (WGS) entry which is preliminary data.</text>
</comment>
<gene>
    <name evidence="1" type="ORF">sL5_02330</name>
</gene>
<sequence length="653" mass="75651">MHIVKNLEKKFSLYNNQQAAVRIAFKSIKDIFTLNFGNPLKRWFVDKKLNTLAAEKKNFLLTQEVRKIIVSQKYQDIDITDADNDLNGFVNHLDEFLREKLKEKVGKDVVNLFFNTELKLEESIEFSKFVEVASELLRKNQEKKKEIIESAKVLENISYPLTKKYFLCRYLAKAIIYKSKKESTAQENRLLLEGSKKEPENYKNEKSLCLSFLKEIDTLKSCQEESNKIIQKAEEQFSSNNKYISILLKVSNAVNKHSGKIAAVYVAYVAAMTGIRYGCDDEKDKWWYEYIAAPSTALALLQIFSSFPQILFSNTKAREINNCTLENFQSNKFTDIQFIDQNIPAFSHDMLSKVTSGIRWLSNMMLQPIDLIQNDTKDLILGLTALRLLIPAGIIEEQAKVAHFVKCELRNFFYKNIAAALVKGDKKPDNKHINRFFYLLHEQIGEDTKNKLKEVYEKLTGKQDVDFNKIISAKEKRQMSSYKRWLRITYYSTAITLLLEYQCFFARKYFTQDLVDWYEDPMFYAHTAVKFMRFGSLIASKHWANKIVKYCTSNELTDDTYFNDFFYNNVARMVLAVAPLIVYESTGDVKILSIATAIDVLTTVRSDMKCGDTISMANDFSTKKATNENLRLQNSELQKVVVEQQNPSSQRSQ</sequence>